<name>A0A1C3YR32_9GAMM</name>
<feature type="domain" description="Methyltransferase small" evidence="4">
    <location>
        <begin position="123"/>
        <end position="222"/>
    </location>
</feature>
<dbReference type="Pfam" id="PF05175">
    <property type="entry name" value="MTS"/>
    <property type="match status" value="1"/>
</dbReference>
<dbReference type="OrthoDB" id="9800643at2"/>
<evidence type="ECO:0000313" key="5">
    <source>
        <dbReference type="EMBL" id="SCB72585.1"/>
    </source>
</evidence>
<keyword evidence="5" id="KW-0689">Ribosomal protein</keyword>
<accession>A0A1C3YR32</accession>
<protein>
    <submittedName>
        <fullName evidence="5">[LSU ribosomal protein L3P]-glutamine N5-methyltransferase</fullName>
    </submittedName>
</protein>
<dbReference type="NCBIfam" id="TIGR00536">
    <property type="entry name" value="hemK_fam"/>
    <property type="match status" value="1"/>
</dbReference>
<evidence type="ECO:0000256" key="1">
    <source>
        <dbReference type="ARBA" id="ARBA00022603"/>
    </source>
</evidence>
<organism evidence="5 6">
    <name type="scientific">Gilliamella intestini</name>
    <dbReference type="NCBI Taxonomy" id="1798183"/>
    <lineage>
        <taxon>Bacteria</taxon>
        <taxon>Pseudomonadati</taxon>
        <taxon>Pseudomonadota</taxon>
        <taxon>Gammaproteobacteria</taxon>
        <taxon>Orbales</taxon>
        <taxon>Orbaceae</taxon>
        <taxon>Gilliamella</taxon>
    </lineage>
</organism>
<dbReference type="SUPFAM" id="SSF53335">
    <property type="entry name" value="S-adenosyl-L-methionine-dependent methyltransferases"/>
    <property type="match status" value="1"/>
</dbReference>
<dbReference type="FunFam" id="3.40.50.150:FF:000042">
    <property type="entry name" value="50S ribosomal protein L3 glutamine methyltransferase"/>
    <property type="match status" value="1"/>
</dbReference>
<sequence>MENLRTVQDFIRWTASQLSLSDVFLGHGTDNPIDESKQLILATLGLSLFIPEEFYSANLTNDEKNQIIDIIQKRIKDRVPTPYLTNQAWFCGHAFYVDERVLIPRSPIGELIDNHFEQIILTEPKNILDLCTGSGCIGIACAYEFADAQVDITDISLEALDIAQTNIEMHEMDFQVTPILSDLFDDVPEKQYDLIVTNPPYVDSEDMSDLPDEFLYEPKLALEAGFDGLDLVKKILRDAINYLTPAGVLVCEVGNSWVSLQQQYPDVPFNWIEFERGGLGVFSITREELIQYHYCFK</sequence>
<dbReference type="NCBIfam" id="TIGR03533">
    <property type="entry name" value="L3_gln_methyl"/>
    <property type="match status" value="1"/>
</dbReference>
<keyword evidence="5" id="KW-0687">Ribonucleoprotein</keyword>
<keyword evidence="6" id="KW-1185">Reference proteome</keyword>
<keyword evidence="2 5" id="KW-0808">Transferase</keyword>
<dbReference type="InterPro" id="IPR029063">
    <property type="entry name" value="SAM-dependent_MTases_sf"/>
</dbReference>
<dbReference type="Proteomes" id="UP000199698">
    <property type="component" value="Unassembled WGS sequence"/>
</dbReference>
<dbReference type="GO" id="GO:0005829">
    <property type="term" value="C:cytosol"/>
    <property type="evidence" value="ECO:0007669"/>
    <property type="project" value="TreeGrafter"/>
</dbReference>
<dbReference type="GO" id="GO:0003676">
    <property type="term" value="F:nucleic acid binding"/>
    <property type="evidence" value="ECO:0007669"/>
    <property type="project" value="InterPro"/>
</dbReference>
<reference evidence="6" key="1">
    <citation type="submission" date="2016-08" db="EMBL/GenBank/DDBJ databases">
        <authorList>
            <person name="Varghese N."/>
            <person name="Submissions Spin"/>
        </authorList>
    </citation>
    <scope>NUCLEOTIDE SEQUENCE [LARGE SCALE GENOMIC DNA]</scope>
    <source>
        <strain evidence="6">R-53144</strain>
    </source>
</reference>
<dbReference type="PANTHER" id="PTHR47806">
    <property type="entry name" value="50S RIBOSOMAL PROTEIN L3 GLUTAMINE METHYLTRANSFERASE"/>
    <property type="match status" value="1"/>
</dbReference>
<dbReference type="RefSeq" id="WP_085164446.1">
    <property type="nucleotide sequence ID" value="NZ_FMBA01000001.1"/>
</dbReference>
<dbReference type="GO" id="GO:0032259">
    <property type="term" value="P:methylation"/>
    <property type="evidence" value="ECO:0007669"/>
    <property type="project" value="UniProtKB-KW"/>
</dbReference>
<dbReference type="InterPro" id="IPR004556">
    <property type="entry name" value="HemK-like"/>
</dbReference>
<dbReference type="GO" id="GO:0005840">
    <property type="term" value="C:ribosome"/>
    <property type="evidence" value="ECO:0007669"/>
    <property type="project" value="UniProtKB-KW"/>
</dbReference>
<dbReference type="CDD" id="cd02440">
    <property type="entry name" value="AdoMet_MTases"/>
    <property type="match status" value="1"/>
</dbReference>
<keyword evidence="1 5" id="KW-0489">Methyltransferase</keyword>
<keyword evidence="3" id="KW-0949">S-adenosyl-L-methionine</keyword>
<proteinExistence type="predicted"/>
<dbReference type="GO" id="GO:0036009">
    <property type="term" value="F:protein-glutamine N-methyltransferase activity"/>
    <property type="evidence" value="ECO:0007669"/>
    <property type="project" value="InterPro"/>
</dbReference>
<dbReference type="Gene3D" id="3.40.50.150">
    <property type="entry name" value="Vaccinia Virus protein VP39"/>
    <property type="match status" value="1"/>
</dbReference>
<dbReference type="PIRSF" id="PIRSF037167">
    <property type="entry name" value="Mtase_YfcB_prd"/>
    <property type="match status" value="1"/>
</dbReference>
<dbReference type="Gene3D" id="1.10.8.10">
    <property type="entry name" value="DNA helicase RuvA subunit, C-terminal domain"/>
    <property type="match status" value="1"/>
</dbReference>
<evidence type="ECO:0000313" key="6">
    <source>
        <dbReference type="Proteomes" id="UP000199698"/>
    </source>
</evidence>
<dbReference type="InterPro" id="IPR002052">
    <property type="entry name" value="DNA_methylase_N6_adenine_CS"/>
</dbReference>
<dbReference type="PROSITE" id="PS00092">
    <property type="entry name" value="N6_MTASE"/>
    <property type="match status" value="1"/>
</dbReference>
<evidence type="ECO:0000256" key="2">
    <source>
        <dbReference type="ARBA" id="ARBA00022679"/>
    </source>
</evidence>
<dbReference type="AlphaFoldDB" id="A0A1C3YR32"/>
<evidence type="ECO:0000256" key="3">
    <source>
        <dbReference type="ARBA" id="ARBA00022691"/>
    </source>
</evidence>
<dbReference type="InterPro" id="IPR017127">
    <property type="entry name" value="Ribosome_uL3_MTase"/>
</dbReference>
<dbReference type="EMBL" id="FMBA01000001">
    <property type="protein sequence ID" value="SCB72585.1"/>
    <property type="molecule type" value="Genomic_DNA"/>
</dbReference>
<gene>
    <name evidence="5" type="ORF">GA0061080_100141</name>
</gene>
<dbReference type="STRING" id="1798183.GA0061080_100141"/>
<dbReference type="InterPro" id="IPR007848">
    <property type="entry name" value="Small_mtfrase_dom"/>
</dbReference>
<evidence type="ECO:0000259" key="4">
    <source>
        <dbReference type="Pfam" id="PF05175"/>
    </source>
</evidence>
<dbReference type="PANTHER" id="PTHR47806:SF1">
    <property type="entry name" value="RIBOSOMAL PROTEIN UL3 GLUTAMINE METHYLTRANSFERASE"/>
    <property type="match status" value="1"/>
</dbReference>